<keyword evidence="1" id="KW-0812">Transmembrane</keyword>
<reference evidence="2" key="1">
    <citation type="submission" date="2019-11" db="EMBL/GenBank/DDBJ databases">
        <authorList>
            <person name="Feng L."/>
        </authorList>
    </citation>
    <scope>NUCLEOTIDE SEQUENCE</scope>
    <source>
        <strain evidence="2">BlongumLFYP82</strain>
    </source>
</reference>
<feature type="transmembrane region" description="Helical" evidence="1">
    <location>
        <begin position="12"/>
        <end position="33"/>
    </location>
</feature>
<sequence length="38" mass="4288">MAVLDVPIAWFYPLFTLAMPIAWLLYMAATSYVHGGTR</sequence>
<protein>
    <submittedName>
        <fullName evidence="2">Uncharacterized protein</fullName>
    </submittedName>
</protein>
<proteinExistence type="predicted"/>
<keyword evidence="1" id="KW-1133">Transmembrane helix</keyword>
<accession>A0A6N2RJ89</accession>
<evidence type="ECO:0000256" key="1">
    <source>
        <dbReference type="SAM" id="Phobius"/>
    </source>
</evidence>
<evidence type="ECO:0000313" key="2">
    <source>
        <dbReference type="EMBL" id="VYS80191.1"/>
    </source>
</evidence>
<gene>
    <name evidence="2" type="ORF">BLLFYP82_00655</name>
</gene>
<dbReference type="EMBL" id="CACRSV010000007">
    <property type="protein sequence ID" value="VYS80191.1"/>
    <property type="molecule type" value="Genomic_DNA"/>
</dbReference>
<keyword evidence="1" id="KW-0472">Membrane</keyword>
<organism evidence="2">
    <name type="scientific">Bifidobacterium longum</name>
    <dbReference type="NCBI Taxonomy" id="216816"/>
    <lineage>
        <taxon>Bacteria</taxon>
        <taxon>Bacillati</taxon>
        <taxon>Actinomycetota</taxon>
        <taxon>Actinomycetes</taxon>
        <taxon>Bifidobacteriales</taxon>
        <taxon>Bifidobacteriaceae</taxon>
        <taxon>Bifidobacterium</taxon>
    </lineage>
</organism>
<name>A0A6N2RJ89_BIFLN</name>
<dbReference type="AlphaFoldDB" id="A0A6N2RJ89"/>